<evidence type="ECO:0000256" key="16">
    <source>
        <dbReference type="ARBA" id="ARBA00037649"/>
    </source>
</evidence>
<evidence type="ECO:0000256" key="21">
    <source>
        <dbReference type="SAM" id="Phobius"/>
    </source>
</evidence>
<keyword evidence="10 22" id="KW-0378">Hydrolase</keyword>
<feature type="transmembrane region" description="Helical" evidence="21">
    <location>
        <begin position="97"/>
        <end position="120"/>
    </location>
</feature>
<feature type="compositionally biased region" description="Low complexity" evidence="20">
    <location>
        <begin position="125"/>
        <end position="140"/>
    </location>
</feature>
<dbReference type="GO" id="GO:0009986">
    <property type="term" value="C:cell surface"/>
    <property type="evidence" value="ECO:0007669"/>
    <property type="project" value="TreeGrafter"/>
</dbReference>
<evidence type="ECO:0000256" key="18">
    <source>
        <dbReference type="ARBA" id="ARBA00043078"/>
    </source>
</evidence>
<keyword evidence="6" id="KW-1003">Cell membrane</keyword>
<feature type="compositionally biased region" description="Polar residues" evidence="20">
    <location>
        <begin position="33"/>
        <end position="44"/>
    </location>
</feature>
<evidence type="ECO:0000256" key="2">
    <source>
        <dbReference type="ARBA" id="ARBA00004191"/>
    </source>
</evidence>
<dbReference type="AlphaFoldDB" id="A0A9P3PPM5"/>
<dbReference type="SUPFAM" id="SSF51445">
    <property type="entry name" value="(Trans)glycosidases"/>
    <property type="match status" value="1"/>
</dbReference>
<dbReference type="Gene3D" id="3.20.20.80">
    <property type="entry name" value="Glycosidases"/>
    <property type="match status" value="2"/>
</dbReference>
<evidence type="ECO:0000256" key="12">
    <source>
        <dbReference type="ARBA" id="ARBA00023180"/>
    </source>
</evidence>
<comment type="caution">
    <text evidence="22">The sequence shown here is derived from an EMBL/GenBank/DDBJ whole genome shotgun (WGS) entry which is preliminary data.</text>
</comment>
<dbReference type="GO" id="GO:0005576">
    <property type="term" value="C:extracellular region"/>
    <property type="evidence" value="ECO:0007669"/>
    <property type="project" value="TreeGrafter"/>
</dbReference>
<comment type="catalytic activity">
    <reaction evidence="1">
        <text>Hydrolysis of (1-&gt;3)-beta-D-glucosidic linkages in (1-&gt;3)-beta-D-glucans.</text>
        <dbReference type="EC" id="3.2.1.39"/>
    </reaction>
</comment>
<keyword evidence="14" id="KW-0961">Cell wall biogenesis/degradation</keyword>
<keyword evidence="9" id="KW-0732">Signal</keyword>
<dbReference type="InterPro" id="IPR000490">
    <property type="entry name" value="Glyco_hydro_17"/>
</dbReference>
<keyword evidence="12" id="KW-0325">Glycoprotein</keyword>
<evidence type="ECO:0000256" key="14">
    <source>
        <dbReference type="ARBA" id="ARBA00023316"/>
    </source>
</evidence>
<evidence type="ECO:0000313" key="23">
    <source>
        <dbReference type="Proteomes" id="UP001063166"/>
    </source>
</evidence>
<evidence type="ECO:0000256" key="19">
    <source>
        <dbReference type="RuleBase" id="RU004335"/>
    </source>
</evidence>
<dbReference type="GO" id="GO:0071555">
    <property type="term" value="P:cell wall organization"/>
    <property type="evidence" value="ECO:0007669"/>
    <property type="project" value="UniProtKB-KW"/>
</dbReference>
<evidence type="ECO:0000256" key="3">
    <source>
        <dbReference type="ARBA" id="ARBA00004401"/>
    </source>
</evidence>
<comment type="function">
    <text evidence="16">Glucanases play a role in cell expansion during growth, in cell-cell fusion during mating, and in spore release during sporulation. This enzyme may be involved in beta-glucan degradation. Active on laminarin and lichenan.</text>
</comment>
<dbReference type="OrthoDB" id="68336at2759"/>
<keyword evidence="21" id="KW-0812">Transmembrane</keyword>
<evidence type="ECO:0000256" key="6">
    <source>
        <dbReference type="ARBA" id="ARBA00022475"/>
    </source>
</evidence>
<evidence type="ECO:0000256" key="11">
    <source>
        <dbReference type="ARBA" id="ARBA00023136"/>
    </source>
</evidence>
<feature type="compositionally biased region" description="Polar residues" evidence="20">
    <location>
        <begin position="141"/>
        <end position="150"/>
    </location>
</feature>
<dbReference type="InterPro" id="IPR017853">
    <property type="entry name" value="GH"/>
</dbReference>
<evidence type="ECO:0000256" key="7">
    <source>
        <dbReference type="ARBA" id="ARBA00022512"/>
    </source>
</evidence>
<protein>
    <recommendedName>
        <fullName evidence="5">glucan endo-1,3-beta-D-glucosidase</fullName>
        <ecNumber evidence="5">3.2.1.39</ecNumber>
    </recommendedName>
    <alternativeName>
        <fullName evidence="18">Endo-1,3-beta-glucanase btgC</fullName>
    </alternativeName>
    <alternativeName>
        <fullName evidence="17">Laminarinase btgC</fullName>
    </alternativeName>
</protein>
<feature type="region of interest" description="Disordered" evidence="20">
    <location>
        <begin position="125"/>
        <end position="150"/>
    </location>
</feature>
<dbReference type="EMBL" id="BRPK01000008">
    <property type="protein sequence ID" value="GLB40327.1"/>
    <property type="molecule type" value="Genomic_DNA"/>
</dbReference>
<organism evidence="22 23">
    <name type="scientific">Lyophyllum shimeji</name>
    <name type="common">Hon-shimeji</name>
    <name type="synonym">Tricholoma shimeji</name>
    <dbReference type="NCBI Taxonomy" id="47721"/>
    <lineage>
        <taxon>Eukaryota</taxon>
        <taxon>Fungi</taxon>
        <taxon>Dikarya</taxon>
        <taxon>Basidiomycota</taxon>
        <taxon>Agaricomycotina</taxon>
        <taxon>Agaricomycetes</taxon>
        <taxon>Agaricomycetidae</taxon>
        <taxon>Agaricales</taxon>
        <taxon>Tricholomatineae</taxon>
        <taxon>Lyophyllaceae</taxon>
        <taxon>Lyophyllum</taxon>
    </lineage>
</organism>
<dbReference type="PANTHER" id="PTHR16631:SF17">
    <property type="entry name" value="GLUCAN ENDO-1,3-BETA-GLUCOSIDASE BTGC"/>
    <property type="match status" value="1"/>
</dbReference>
<feature type="region of interest" description="Disordered" evidence="20">
    <location>
        <begin position="1"/>
        <end position="60"/>
    </location>
</feature>
<gene>
    <name evidence="22" type="primary">btgC</name>
    <name evidence="22" type="ORF">LshimejAT787_0801980</name>
</gene>
<keyword evidence="21" id="KW-1133">Transmembrane helix</keyword>
<evidence type="ECO:0000256" key="13">
    <source>
        <dbReference type="ARBA" id="ARBA00023277"/>
    </source>
</evidence>
<evidence type="ECO:0000256" key="1">
    <source>
        <dbReference type="ARBA" id="ARBA00000382"/>
    </source>
</evidence>
<evidence type="ECO:0000313" key="22">
    <source>
        <dbReference type="EMBL" id="GLB40327.1"/>
    </source>
</evidence>
<keyword evidence="13" id="KW-0119">Carbohydrate metabolism</keyword>
<dbReference type="Pfam" id="PF00332">
    <property type="entry name" value="Glyco_hydro_17"/>
    <property type="match status" value="1"/>
</dbReference>
<keyword evidence="7" id="KW-0134">Cell wall</keyword>
<reference evidence="22" key="1">
    <citation type="submission" date="2022-07" db="EMBL/GenBank/DDBJ databases">
        <title>The genome of Lyophyllum shimeji provides insight into the initial evolution of ectomycorrhizal fungal genome.</title>
        <authorList>
            <person name="Kobayashi Y."/>
            <person name="Shibata T."/>
            <person name="Hirakawa H."/>
            <person name="Shigenobu S."/>
            <person name="Nishiyama T."/>
            <person name="Yamada A."/>
            <person name="Hasebe M."/>
            <person name="Kawaguchi M."/>
        </authorList>
    </citation>
    <scope>NUCLEOTIDE SEQUENCE</scope>
    <source>
        <strain evidence="22">AT787</strain>
    </source>
</reference>
<evidence type="ECO:0000256" key="4">
    <source>
        <dbReference type="ARBA" id="ARBA00008773"/>
    </source>
</evidence>
<keyword evidence="23" id="KW-1185">Reference proteome</keyword>
<dbReference type="Proteomes" id="UP001063166">
    <property type="component" value="Unassembled WGS sequence"/>
</dbReference>
<dbReference type="EC" id="3.2.1.39" evidence="5"/>
<dbReference type="GO" id="GO:0009277">
    <property type="term" value="C:fungal-type cell wall"/>
    <property type="evidence" value="ECO:0007669"/>
    <property type="project" value="TreeGrafter"/>
</dbReference>
<evidence type="ECO:0000256" key="9">
    <source>
        <dbReference type="ARBA" id="ARBA00022729"/>
    </source>
</evidence>
<comment type="subcellular location">
    <subcellularLocation>
        <location evidence="3">Cell membrane</location>
        <topology evidence="3">Single-pass type II membrane protein</topology>
    </subcellularLocation>
    <subcellularLocation>
        <location evidence="2">Secreted</location>
        <location evidence="2">Cell wall</location>
    </subcellularLocation>
</comment>
<dbReference type="GO" id="GO:0042973">
    <property type="term" value="F:glucan endo-1,3-beta-D-glucosidase activity"/>
    <property type="evidence" value="ECO:0007669"/>
    <property type="project" value="UniProtKB-EC"/>
</dbReference>
<proteinExistence type="inferred from homology"/>
<sequence>MAYYRDQPQPSSDIQRYYDDAPGQAMPQHAGFQAQNPFDSTQHIPLTAAGPRSAQGGPMYTQAATQSTADFAGAANQNYKAGDWMEASKSSNKRSKWVVIGSIVALMGLIAIGVVVGIVVSKNAKKSNSNSGNSKPGSPAVNQTDPNDPSTFVKNPNLHQSLYGLAYTPQGSQLPDCGAQLSDVIQDVQLMSQLTTRIRLYGADCNQSALVLEAIKQTKVNMKVWLGNYAIATDNGAAYQRQRDIIKSAIQTYGTDHIGGVTVGNEFMLNYLNANGGTVPDSSIGDAGAAILISNIQDTRNMLTSLNVNLPVGTSDAGSYFNTKVLSSVDYGMANVHPWFANVSEADAAAWTAQFFQETNLDAAAALPNKPKMYIAETGWPTKSSDAGNAHNGPGTASEAGLQTFLNTFVCQANTNGTGYFFFEYFDEPWKDVQFGGVEGWWGLFTANRTLKHITIPDCPAP</sequence>
<keyword evidence="11 21" id="KW-0472">Membrane</keyword>
<evidence type="ECO:0000256" key="15">
    <source>
        <dbReference type="ARBA" id="ARBA00023326"/>
    </source>
</evidence>
<keyword evidence="8" id="KW-0964">Secreted</keyword>
<evidence type="ECO:0000256" key="8">
    <source>
        <dbReference type="ARBA" id="ARBA00022525"/>
    </source>
</evidence>
<evidence type="ECO:0000256" key="17">
    <source>
        <dbReference type="ARBA" id="ARBA00042373"/>
    </source>
</evidence>
<evidence type="ECO:0000256" key="20">
    <source>
        <dbReference type="SAM" id="MobiDB-lite"/>
    </source>
</evidence>
<keyword evidence="15" id="KW-0624">Polysaccharide degradation</keyword>
<name>A0A9P3PPM5_LYOSH</name>
<dbReference type="GO" id="GO:0005886">
    <property type="term" value="C:plasma membrane"/>
    <property type="evidence" value="ECO:0007669"/>
    <property type="project" value="UniProtKB-SubCell"/>
</dbReference>
<dbReference type="GO" id="GO:0000272">
    <property type="term" value="P:polysaccharide catabolic process"/>
    <property type="evidence" value="ECO:0007669"/>
    <property type="project" value="UniProtKB-KW"/>
</dbReference>
<evidence type="ECO:0000256" key="10">
    <source>
        <dbReference type="ARBA" id="ARBA00022801"/>
    </source>
</evidence>
<dbReference type="PANTHER" id="PTHR16631">
    <property type="entry name" value="GLUCAN 1,3-BETA-GLUCOSIDASE"/>
    <property type="match status" value="1"/>
</dbReference>
<comment type="similarity">
    <text evidence="4 19">Belongs to the glycosyl hydrolase 17 family.</text>
</comment>
<dbReference type="InterPro" id="IPR050732">
    <property type="entry name" value="Beta-glucan_modifiers"/>
</dbReference>
<evidence type="ECO:0000256" key="5">
    <source>
        <dbReference type="ARBA" id="ARBA00012780"/>
    </source>
</evidence>
<accession>A0A9P3PPM5</accession>